<evidence type="ECO:0000256" key="2">
    <source>
        <dbReference type="ARBA" id="ARBA00005658"/>
    </source>
</evidence>
<comment type="subcellular location">
    <subcellularLocation>
        <location evidence="1">Cell membrane</location>
        <topology evidence="1">Multi-pass membrane protein</topology>
    </subcellularLocation>
</comment>
<evidence type="ECO:0000256" key="6">
    <source>
        <dbReference type="ARBA" id="ARBA00022989"/>
    </source>
</evidence>
<evidence type="ECO:0000256" key="5">
    <source>
        <dbReference type="ARBA" id="ARBA00022692"/>
    </source>
</evidence>
<feature type="transmembrane region" description="Helical" evidence="8">
    <location>
        <begin position="87"/>
        <end position="107"/>
    </location>
</feature>
<accession>A0ABS0N6S9</accession>
<sequence>MVKGARAPAHLHCGANSLCFAAFFPSICLLLRNSAPGAASICNTESHRVTQQAPAGETKDFPIDPPLVDLPIDTHDRGFYDGFSREVTIPAKIIVSLLILWAIFFPVSANETLSAANSTIIASFSGWYVYLVAAIMVVALGLAVAPQTGKLRIGAPGEKPEFGRFSWFAMLFGAGIGIGMLTYSAGEPLSHWANNPDIIRGQIEPLSREAIRSAYIYTFLHWGLAAWATYGLVGLSIGYVAYRRNLPLTIRSALAPLFGRVMSGTAGHIVDIVAVVATILGVAVTMSLGVEQFIAGLYRLGVGEWLVDSEGSSTPLAIIVALVLLVGASTISALSGVGRGIKWLSNLNMGLSFVLLALFAIVGSGLLGLELLTVGVFDYLRTLPQQALTLFSSDGSETGDALVQWQLDWSVFYWAWWIAFSPFVGMFIARISRGRTVREYVLGVLLVPSLMCFVWMALVGGTAIDLELSGAADGAIVDANISDQLYATLAILLDPAVAAIVSGLVVILLMTYLVTSADSAILIVNTINGAGENEGQHRNHILFWGAALAFVVGSMLIIGGIDAIRVTMIIGALPFSFVVALMAIAIAKAIIFDIRRKRYGVPTTAQGCEEWEAAK</sequence>
<feature type="transmembrane region" description="Helical" evidence="8">
    <location>
        <begin position="411"/>
        <end position="429"/>
    </location>
</feature>
<organism evidence="9 10">
    <name type="scientific">Aurantiacibacter sediminis</name>
    <dbReference type="NCBI Taxonomy" id="2793064"/>
    <lineage>
        <taxon>Bacteria</taxon>
        <taxon>Pseudomonadati</taxon>
        <taxon>Pseudomonadota</taxon>
        <taxon>Alphaproteobacteria</taxon>
        <taxon>Sphingomonadales</taxon>
        <taxon>Erythrobacteraceae</taxon>
        <taxon>Aurantiacibacter</taxon>
    </lineage>
</organism>
<feature type="transmembrane region" description="Helical" evidence="8">
    <location>
        <begin position="567"/>
        <end position="591"/>
    </location>
</feature>
<feature type="transmembrane region" description="Helical" evidence="8">
    <location>
        <begin position="165"/>
        <end position="186"/>
    </location>
</feature>
<keyword evidence="7 8" id="KW-0472">Membrane</keyword>
<evidence type="ECO:0000256" key="3">
    <source>
        <dbReference type="ARBA" id="ARBA00022448"/>
    </source>
</evidence>
<keyword evidence="3" id="KW-0813">Transport</keyword>
<evidence type="ECO:0000256" key="8">
    <source>
        <dbReference type="SAM" id="Phobius"/>
    </source>
</evidence>
<proteinExistence type="inferred from homology"/>
<evidence type="ECO:0000256" key="4">
    <source>
        <dbReference type="ARBA" id="ARBA00022475"/>
    </source>
</evidence>
<feature type="transmembrane region" description="Helical" evidence="8">
    <location>
        <begin position="127"/>
        <end position="145"/>
    </location>
</feature>
<dbReference type="InterPro" id="IPR000060">
    <property type="entry name" value="BCCT_transptr"/>
</dbReference>
<dbReference type="PANTHER" id="PTHR30047:SF7">
    <property type="entry name" value="HIGH-AFFINITY CHOLINE TRANSPORT PROTEIN"/>
    <property type="match status" value="1"/>
</dbReference>
<name>A0ABS0N6S9_9SPHN</name>
<feature type="transmembrane region" description="Helical" evidence="8">
    <location>
        <begin position="484"/>
        <end position="514"/>
    </location>
</feature>
<evidence type="ECO:0000313" key="10">
    <source>
        <dbReference type="Proteomes" id="UP000602442"/>
    </source>
</evidence>
<keyword evidence="6 8" id="KW-1133">Transmembrane helix</keyword>
<feature type="transmembrane region" description="Helical" evidence="8">
    <location>
        <begin position="214"/>
        <end position="242"/>
    </location>
</feature>
<dbReference type="PANTHER" id="PTHR30047">
    <property type="entry name" value="HIGH-AFFINITY CHOLINE TRANSPORT PROTEIN-RELATED"/>
    <property type="match status" value="1"/>
</dbReference>
<feature type="transmembrane region" description="Helical" evidence="8">
    <location>
        <begin position="315"/>
        <end position="337"/>
    </location>
</feature>
<keyword evidence="5 8" id="KW-0812">Transmembrane</keyword>
<dbReference type="EMBL" id="JAEANY010000004">
    <property type="protein sequence ID" value="MBH5323519.1"/>
    <property type="molecule type" value="Genomic_DNA"/>
</dbReference>
<gene>
    <name evidence="9" type="ORF">I5L03_13095</name>
</gene>
<comment type="similarity">
    <text evidence="2">Belongs to the BCCT transporter (TC 2.A.15) family.</text>
</comment>
<evidence type="ECO:0000313" key="9">
    <source>
        <dbReference type="EMBL" id="MBH5323519.1"/>
    </source>
</evidence>
<reference evidence="9 10" key="1">
    <citation type="submission" date="2020-11" db="EMBL/GenBank/DDBJ databases">
        <title>Erythrobacter sediminis sp. nov., a marine bacterium from a tidal flat of Garorim Bay.</title>
        <authorList>
            <person name="Kim D."/>
            <person name="Yoo Y."/>
            <person name="Kim J.-J."/>
        </authorList>
    </citation>
    <scope>NUCLEOTIDE SEQUENCE [LARGE SCALE GENOMIC DNA]</scope>
    <source>
        <strain evidence="9 10">JGD-13</strain>
    </source>
</reference>
<feature type="transmembrane region" description="Helical" evidence="8">
    <location>
        <begin position="269"/>
        <end position="295"/>
    </location>
</feature>
<dbReference type="Pfam" id="PF02028">
    <property type="entry name" value="BCCT"/>
    <property type="match status" value="1"/>
</dbReference>
<evidence type="ECO:0000256" key="7">
    <source>
        <dbReference type="ARBA" id="ARBA00023136"/>
    </source>
</evidence>
<keyword evidence="10" id="KW-1185">Reference proteome</keyword>
<dbReference type="Proteomes" id="UP000602442">
    <property type="component" value="Unassembled WGS sequence"/>
</dbReference>
<protein>
    <submittedName>
        <fullName evidence="9">BCCT family transporter</fullName>
    </submittedName>
</protein>
<keyword evidence="4" id="KW-1003">Cell membrane</keyword>
<comment type="caution">
    <text evidence="9">The sequence shown here is derived from an EMBL/GenBank/DDBJ whole genome shotgun (WGS) entry which is preliminary data.</text>
</comment>
<feature type="transmembrane region" description="Helical" evidence="8">
    <location>
        <begin position="349"/>
        <end position="369"/>
    </location>
</feature>
<evidence type="ECO:0000256" key="1">
    <source>
        <dbReference type="ARBA" id="ARBA00004651"/>
    </source>
</evidence>
<feature type="transmembrane region" description="Helical" evidence="8">
    <location>
        <begin position="541"/>
        <end position="561"/>
    </location>
</feature>
<feature type="transmembrane region" description="Helical" evidence="8">
    <location>
        <begin position="441"/>
        <end position="464"/>
    </location>
</feature>